<protein>
    <submittedName>
        <fullName evidence="1">25961_t:CDS:1</fullName>
    </submittedName>
</protein>
<accession>A0A9N9FW86</accession>
<name>A0A9N9FW86_9GLOM</name>
<reference evidence="1" key="1">
    <citation type="submission" date="2021-06" db="EMBL/GenBank/DDBJ databases">
        <authorList>
            <person name="Kallberg Y."/>
            <person name="Tangrot J."/>
            <person name="Rosling A."/>
        </authorList>
    </citation>
    <scope>NUCLEOTIDE SEQUENCE</scope>
    <source>
        <strain evidence="1">MA453B</strain>
    </source>
</reference>
<organism evidence="1 2">
    <name type="scientific">Dentiscutata erythropus</name>
    <dbReference type="NCBI Taxonomy" id="1348616"/>
    <lineage>
        <taxon>Eukaryota</taxon>
        <taxon>Fungi</taxon>
        <taxon>Fungi incertae sedis</taxon>
        <taxon>Mucoromycota</taxon>
        <taxon>Glomeromycotina</taxon>
        <taxon>Glomeromycetes</taxon>
        <taxon>Diversisporales</taxon>
        <taxon>Gigasporaceae</taxon>
        <taxon>Dentiscutata</taxon>
    </lineage>
</organism>
<dbReference type="Proteomes" id="UP000789405">
    <property type="component" value="Unassembled WGS sequence"/>
</dbReference>
<dbReference type="AlphaFoldDB" id="A0A9N9FW86"/>
<keyword evidence="2" id="KW-1185">Reference proteome</keyword>
<proteinExistence type="predicted"/>
<comment type="caution">
    <text evidence="1">The sequence shown here is derived from an EMBL/GenBank/DDBJ whole genome shotgun (WGS) entry which is preliminary data.</text>
</comment>
<sequence length="44" mass="5024">KILFEITVELVAFVEIFDKFVVSEEITVELISSIELVVKSIKLL</sequence>
<evidence type="ECO:0000313" key="1">
    <source>
        <dbReference type="EMBL" id="CAG8560649.1"/>
    </source>
</evidence>
<feature type="non-terminal residue" evidence="1">
    <location>
        <position position="1"/>
    </location>
</feature>
<dbReference type="EMBL" id="CAJVPY010002439">
    <property type="protein sequence ID" value="CAG8560649.1"/>
    <property type="molecule type" value="Genomic_DNA"/>
</dbReference>
<evidence type="ECO:0000313" key="2">
    <source>
        <dbReference type="Proteomes" id="UP000789405"/>
    </source>
</evidence>
<gene>
    <name evidence="1" type="ORF">DERYTH_LOCUS5720</name>
</gene>